<dbReference type="EMBL" id="VSRR010017807">
    <property type="protein sequence ID" value="MPC60703.1"/>
    <property type="molecule type" value="Genomic_DNA"/>
</dbReference>
<reference evidence="1 2" key="1">
    <citation type="submission" date="2019-05" db="EMBL/GenBank/DDBJ databases">
        <title>Another draft genome of Portunus trituberculatus and its Hox gene families provides insights of decapod evolution.</title>
        <authorList>
            <person name="Jeong J.-H."/>
            <person name="Song I."/>
            <person name="Kim S."/>
            <person name="Choi T."/>
            <person name="Kim D."/>
            <person name="Ryu S."/>
            <person name="Kim W."/>
        </authorList>
    </citation>
    <scope>NUCLEOTIDE SEQUENCE [LARGE SCALE GENOMIC DNA]</scope>
    <source>
        <tissue evidence="1">Muscle</tissue>
    </source>
</reference>
<comment type="caution">
    <text evidence="1">The sequence shown here is derived from an EMBL/GenBank/DDBJ whole genome shotgun (WGS) entry which is preliminary data.</text>
</comment>
<proteinExistence type="predicted"/>
<evidence type="ECO:0000313" key="1">
    <source>
        <dbReference type="EMBL" id="MPC60703.1"/>
    </source>
</evidence>
<organism evidence="1 2">
    <name type="scientific">Portunus trituberculatus</name>
    <name type="common">Swimming crab</name>
    <name type="synonym">Neptunus trituberculatus</name>
    <dbReference type="NCBI Taxonomy" id="210409"/>
    <lineage>
        <taxon>Eukaryota</taxon>
        <taxon>Metazoa</taxon>
        <taxon>Ecdysozoa</taxon>
        <taxon>Arthropoda</taxon>
        <taxon>Crustacea</taxon>
        <taxon>Multicrustacea</taxon>
        <taxon>Malacostraca</taxon>
        <taxon>Eumalacostraca</taxon>
        <taxon>Eucarida</taxon>
        <taxon>Decapoda</taxon>
        <taxon>Pleocyemata</taxon>
        <taxon>Brachyura</taxon>
        <taxon>Eubrachyura</taxon>
        <taxon>Portunoidea</taxon>
        <taxon>Portunidae</taxon>
        <taxon>Portuninae</taxon>
        <taxon>Portunus</taxon>
    </lineage>
</organism>
<dbReference type="AlphaFoldDB" id="A0A5B7GSX0"/>
<protein>
    <submittedName>
        <fullName evidence="1">Uncharacterized protein</fullName>
    </submittedName>
</protein>
<keyword evidence="2" id="KW-1185">Reference proteome</keyword>
<evidence type="ECO:0000313" key="2">
    <source>
        <dbReference type="Proteomes" id="UP000324222"/>
    </source>
</evidence>
<dbReference type="Proteomes" id="UP000324222">
    <property type="component" value="Unassembled WGS sequence"/>
</dbReference>
<sequence length="100" mass="10975">MPMKESSLVELTWVTPAKWLRKATAERRPSLPVLAGVRPGCYTSGPLCLLLSCDVVKPPPDPAPAPAFIANQSVRASYMCLSVWKEWLTLTHTHPAYPSS</sequence>
<accession>A0A5B7GSX0</accession>
<name>A0A5B7GSX0_PORTR</name>
<gene>
    <name evidence="1" type="ORF">E2C01_054759</name>
</gene>